<dbReference type="Gramene" id="ESQ27646">
    <property type="protein sequence ID" value="ESQ27646"/>
    <property type="gene ID" value="EUTSA_v10019330mg"/>
</dbReference>
<feature type="compositionally biased region" description="Basic residues" evidence="1">
    <location>
        <begin position="96"/>
        <end position="107"/>
    </location>
</feature>
<name>V4M926_EUTSA</name>
<dbReference type="AlphaFoldDB" id="V4M926"/>
<dbReference type="Proteomes" id="UP000030689">
    <property type="component" value="Unassembled WGS sequence"/>
</dbReference>
<proteinExistence type="predicted"/>
<accession>V4M926</accession>
<evidence type="ECO:0000256" key="1">
    <source>
        <dbReference type="SAM" id="MobiDB-lite"/>
    </source>
</evidence>
<dbReference type="EMBL" id="KI517953">
    <property type="protein sequence ID" value="ESQ27646.1"/>
    <property type="molecule type" value="Genomic_DNA"/>
</dbReference>
<evidence type="ECO:0000313" key="3">
    <source>
        <dbReference type="Proteomes" id="UP000030689"/>
    </source>
</evidence>
<sequence length="118" mass="13589">MMNKNGFLFDILGSLQANSIDYIIISIGKNKQAEITGKKSPNWERLVNTATKNQIPRDVKIRDRARETLLTYLDIKETPLKKKSNKTKFYGESTRKTTKKKKNKRANKVPGESTRSSW</sequence>
<gene>
    <name evidence="2" type="ORF">EUTSA_v10019330mg</name>
</gene>
<feature type="region of interest" description="Disordered" evidence="1">
    <location>
        <begin position="82"/>
        <end position="118"/>
    </location>
</feature>
<protein>
    <submittedName>
        <fullName evidence="2">Uncharacterized protein</fullName>
    </submittedName>
</protein>
<keyword evidence="3" id="KW-1185">Reference proteome</keyword>
<reference evidence="2 3" key="1">
    <citation type="journal article" date="2013" name="Front. Plant Sci.">
        <title>The Reference Genome of the Halophytic Plant Eutrema salsugineum.</title>
        <authorList>
            <person name="Yang R."/>
            <person name="Jarvis D.E."/>
            <person name="Chen H."/>
            <person name="Beilstein M.A."/>
            <person name="Grimwood J."/>
            <person name="Jenkins J."/>
            <person name="Shu S."/>
            <person name="Prochnik S."/>
            <person name="Xin M."/>
            <person name="Ma C."/>
            <person name="Schmutz J."/>
            <person name="Wing R.A."/>
            <person name="Mitchell-Olds T."/>
            <person name="Schumaker K.S."/>
            <person name="Wang X."/>
        </authorList>
    </citation>
    <scope>NUCLEOTIDE SEQUENCE [LARGE SCALE GENOMIC DNA]</scope>
</reference>
<evidence type="ECO:0000313" key="2">
    <source>
        <dbReference type="EMBL" id="ESQ27646.1"/>
    </source>
</evidence>
<organism evidence="2 3">
    <name type="scientific">Eutrema salsugineum</name>
    <name type="common">Saltwater cress</name>
    <name type="synonym">Sisymbrium salsugineum</name>
    <dbReference type="NCBI Taxonomy" id="72664"/>
    <lineage>
        <taxon>Eukaryota</taxon>
        <taxon>Viridiplantae</taxon>
        <taxon>Streptophyta</taxon>
        <taxon>Embryophyta</taxon>
        <taxon>Tracheophyta</taxon>
        <taxon>Spermatophyta</taxon>
        <taxon>Magnoliopsida</taxon>
        <taxon>eudicotyledons</taxon>
        <taxon>Gunneridae</taxon>
        <taxon>Pentapetalae</taxon>
        <taxon>rosids</taxon>
        <taxon>malvids</taxon>
        <taxon>Brassicales</taxon>
        <taxon>Brassicaceae</taxon>
        <taxon>Eutremeae</taxon>
        <taxon>Eutrema</taxon>
    </lineage>
</organism>
<dbReference type="KEGG" id="eus:EUTSA_v10019330mg"/>